<name>A0ABQ8JAF7_DERPT</name>
<accession>A0ABQ8JAF7</accession>
<sequence>MNQVECAHHDHHCRGFYPTILNNNNNDAVIYGARARNQIFIDDTMFRNDCSKKNTIFNALSAIV</sequence>
<protein>
    <submittedName>
        <fullName evidence="1">Uncharacterized protein</fullName>
    </submittedName>
</protein>
<gene>
    <name evidence="1" type="ORF">DERP_005892</name>
</gene>
<proteinExistence type="predicted"/>
<comment type="caution">
    <text evidence="1">The sequence shown here is derived from an EMBL/GenBank/DDBJ whole genome shotgun (WGS) entry which is preliminary data.</text>
</comment>
<dbReference type="Proteomes" id="UP000887458">
    <property type="component" value="Unassembled WGS sequence"/>
</dbReference>
<evidence type="ECO:0000313" key="2">
    <source>
        <dbReference type="Proteomes" id="UP000887458"/>
    </source>
</evidence>
<evidence type="ECO:0000313" key="1">
    <source>
        <dbReference type="EMBL" id="KAH9419380.1"/>
    </source>
</evidence>
<reference evidence="1 2" key="2">
    <citation type="journal article" date="2022" name="Mol. Biol. Evol.">
        <title>Comparative Genomics Reveals Insights into the Divergent Evolution of Astigmatic Mites and Household Pest Adaptations.</title>
        <authorList>
            <person name="Xiong Q."/>
            <person name="Wan A.T."/>
            <person name="Liu X."/>
            <person name="Fung C.S."/>
            <person name="Xiao X."/>
            <person name="Malainual N."/>
            <person name="Hou J."/>
            <person name="Wang L."/>
            <person name="Wang M."/>
            <person name="Yang K.Y."/>
            <person name="Cui Y."/>
            <person name="Leung E.L."/>
            <person name="Nong W."/>
            <person name="Shin S.K."/>
            <person name="Au S.W."/>
            <person name="Jeong K.Y."/>
            <person name="Chew F.T."/>
            <person name="Hui J.H."/>
            <person name="Leung T.F."/>
            <person name="Tungtrongchitr A."/>
            <person name="Zhong N."/>
            <person name="Liu Z."/>
            <person name="Tsui S.K."/>
        </authorList>
    </citation>
    <scope>NUCLEOTIDE SEQUENCE [LARGE SCALE GENOMIC DNA]</scope>
    <source>
        <strain evidence="1">Derp</strain>
    </source>
</reference>
<dbReference type="EMBL" id="NJHN03000060">
    <property type="protein sequence ID" value="KAH9419380.1"/>
    <property type="molecule type" value="Genomic_DNA"/>
</dbReference>
<reference evidence="1 2" key="1">
    <citation type="journal article" date="2018" name="J. Allergy Clin. Immunol.">
        <title>High-quality assembly of Dermatophagoides pteronyssinus genome and transcriptome reveals a wide range of novel allergens.</title>
        <authorList>
            <person name="Liu X.Y."/>
            <person name="Yang K.Y."/>
            <person name="Wang M.Q."/>
            <person name="Kwok J.S."/>
            <person name="Zeng X."/>
            <person name="Yang Z."/>
            <person name="Xiao X.J."/>
            <person name="Lau C.P."/>
            <person name="Li Y."/>
            <person name="Huang Z.M."/>
            <person name="Ba J.G."/>
            <person name="Yim A.K."/>
            <person name="Ouyang C.Y."/>
            <person name="Ngai S.M."/>
            <person name="Chan T.F."/>
            <person name="Leung E.L."/>
            <person name="Liu L."/>
            <person name="Liu Z.G."/>
            <person name="Tsui S.K."/>
        </authorList>
    </citation>
    <scope>NUCLEOTIDE SEQUENCE [LARGE SCALE GENOMIC DNA]</scope>
    <source>
        <strain evidence="1">Derp</strain>
    </source>
</reference>
<organism evidence="1 2">
    <name type="scientific">Dermatophagoides pteronyssinus</name>
    <name type="common">European house dust mite</name>
    <dbReference type="NCBI Taxonomy" id="6956"/>
    <lineage>
        <taxon>Eukaryota</taxon>
        <taxon>Metazoa</taxon>
        <taxon>Ecdysozoa</taxon>
        <taxon>Arthropoda</taxon>
        <taxon>Chelicerata</taxon>
        <taxon>Arachnida</taxon>
        <taxon>Acari</taxon>
        <taxon>Acariformes</taxon>
        <taxon>Sarcoptiformes</taxon>
        <taxon>Astigmata</taxon>
        <taxon>Psoroptidia</taxon>
        <taxon>Analgoidea</taxon>
        <taxon>Pyroglyphidae</taxon>
        <taxon>Dermatophagoidinae</taxon>
        <taxon>Dermatophagoides</taxon>
    </lineage>
</organism>
<keyword evidence="2" id="KW-1185">Reference proteome</keyword>